<dbReference type="PANTHER" id="PTHR21666:SF270">
    <property type="entry name" value="MUREIN HYDROLASE ACTIVATOR ENVC"/>
    <property type="match status" value="1"/>
</dbReference>
<gene>
    <name evidence="3" type="ORF">SAMN04489737_0096</name>
</gene>
<dbReference type="STRING" id="131112.SAMN04489737_0096"/>
<sequence length="344" mass="36598">MSETRTRPSRRDLRLARQAQQAQVATLSNTVPDLDSVETKETVVLPLGEQNPCSEKTGDNFAQAELKNAHRRRFFCPISSLKTLAKSHGMVKTVASVGCAFALAVTGGIGLGSFVFGSSAIAHEDDGVLHGIEAEGSQTPSRLRAFMGAADSARYQAYEEQFSGKPIVCQTTASANSLTADLRDKVDKLIYPMAAGTYTRTSPFGYRVDPIYGSSALHSGVDFAGALGTPIYAVADGKVVYSGTSPRTLGAHVVAIQHEIDGTVFTSWYWHSFSAGVHVKEGDDVRLGQHIADVGNSGHSTGPHLHLEIHPGAFSGLEISSAVDPEPFLKEHGAVDINDICGTK</sequence>
<feature type="domain" description="M23ase beta-sheet core" evidence="2">
    <location>
        <begin position="217"/>
        <end position="311"/>
    </location>
</feature>
<accession>A0A1H2L9E5</accession>
<name>A0A1H2L9E5_9ACTO</name>
<evidence type="ECO:0000259" key="2">
    <source>
        <dbReference type="Pfam" id="PF01551"/>
    </source>
</evidence>
<dbReference type="SUPFAM" id="SSF51261">
    <property type="entry name" value="Duplicated hybrid motif"/>
    <property type="match status" value="1"/>
</dbReference>
<dbReference type="Proteomes" id="UP000214355">
    <property type="component" value="Chromosome I"/>
</dbReference>
<organism evidence="3 4">
    <name type="scientific">Arcanobacterium phocae</name>
    <dbReference type="NCBI Taxonomy" id="131112"/>
    <lineage>
        <taxon>Bacteria</taxon>
        <taxon>Bacillati</taxon>
        <taxon>Actinomycetota</taxon>
        <taxon>Actinomycetes</taxon>
        <taxon>Actinomycetales</taxon>
        <taxon>Actinomycetaceae</taxon>
        <taxon>Arcanobacterium</taxon>
    </lineage>
</organism>
<dbReference type="OrthoDB" id="1099523at2"/>
<evidence type="ECO:0000256" key="1">
    <source>
        <dbReference type="SAM" id="Phobius"/>
    </source>
</evidence>
<evidence type="ECO:0000313" key="4">
    <source>
        <dbReference type="Proteomes" id="UP000214355"/>
    </source>
</evidence>
<dbReference type="InterPro" id="IPR016047">
    <property type="entry name" value="M23ase_b-sheet_dom"/>
</dbReference>
<dbReference type="Gene3D" id="2.70.70.10">
    <property type="entry name" value="Glucose Permease (Domain IIA)"/>
    <property type="match status" value="1"/>
</dbReference>
<dbReference type="RefSeq" id="WP_091278607.1">
    <property type="nucleotide sequence ID" value="NZ_LT629804.1"/>
</dbReference>
<dbReference type="GO" id="GO:0004222">
    <property type="term" value="F:metalloendopeptidase activity"/>
    <property type="evidence" value="ECO:0007669"/>
    <property type="project" value="TreeGrafter"/>
</dbReference>
<keyword evidence="4" id="KW-1185">Reference proteome</keyword>
<dbReference type="AlphaFoldDB" id="A0A1H2L9E5"/>
<keyword evidence="1" id="KW-1133">Transmembrane helix</keyword>
<dbReference type="Pfam" id="PF01551">
    <property type="entry name" value="Peptidase_M23"/>
    <property type="match status" value="1"/>
</dbReference>
<evidence type="ECO:0000313" key="3">
    <source>
        <dbReference type="EMBL" id="SDU77623.1"/>
    </source>
</evidence>
<dbReference type="PANTHER" id="PTHR21666">
    <property type="entry name" value="PEPTIDASE-RELATED"/>
    <property type="match status" value="1"/>
</dbReference>
<protein>
    <submittedName>
        <fullName evidence="3">Peptidase family M23</fullName>
    </submittedName>
</protein>
<dbReference type="EMBL" id="LT629804">
    <property type="protein sequence ID" value="SDU77623.1"/>
    <property type="molecule type" value="Genomic_DNA"/>
</dbReference>
<keyword evidence="1" id="KW-0472">Membrane</keyword>
<proteinExistence type="predicted"/>
<keyword evidence="1" id="KW-0812">Transmembrane</keyword>
<dbReference type="GeneID" id="65343857"/>
<reference evidence="4" key="1">
    <citation type="submission" date="2016-10" db="EMBL/GenBank/DDBJ databases">
        <authorList>
            <person name="Varghese N."/>
            <person name="Submissions S."/>
        </authorList>
    </citation>
    <scope>NUCLEOTIDE SEQUENCE [LARGE SCALE GENOMIC DNA]</scope>
    <source>
        <strain evidence="4">DSM 10002</strain>
    </source>
</reference>
<dbReference type="CDD" id="cd12797">
    <property type="entry name" value="M23_peptidase"/>
    <property type="match status" value="1"/>
</dbReference>
<dbReference type="InterPro" id="IPR011055">
    <property type="entry name" value="Dup_hybrid_motif"/>
</dbReference>
<dbReference type="InterPro" id="IPR050570">
    <property type="entry name" value="Cell_wall_metabolism_enzyme"/>
</dbReference>
<feature type="transmembrane region" description="Helical" evidence="1">
    <location>
        <begin position="94"/>
        <end position="116"/>
    </location>
</feature>